<dbReference type="GO" id="GO:0006412">
    <property type="term" value="P:translation"/>
    <property type="evidence" value="ECO:0007669"/>
    <property type="project" value="UniProtKB-UniRule"/>
</dbReference>
<keyword evidence="2" id="KW-0648">Protein biosynthesis</keyword>
<dbReference type="PANTHER" id="PTHR15004:SF0">
    <property type="entry name" value="GLUTAMYL-TRNA(GLN) AMIDOTRANSFERASE SUBUNIT C, MITOCHONDRIAL"/>
    <property type="match status" value="1"/>
</dbReference>
<keyword evidence="3" id="KW-0808">Transferase</keyword>
<name>A0A1I4VRQ7_9BACT</name>
<keyword evidence="1 2" id="KW-0067">ATP-binding</keyword>
<evidence type="ECO:0000256" key="2">
    <source>
        <dbReference type="HAMAP-Rule" id="MF_00122"/>
    </source>
</evidence>
<dbReference type="AlphaFoldDB" id="A0A1I4VRQ7"/>
<keyword evidence="2" id="KW-0436">Ligase</keyword>
<reference evidence="3 4" key="1">
    <citation type="submission" date="2016-10" db="EMBL/GenBank/DDBJ databases">
        <authorList>
            <person name="de Groot N.N."/>
        </authorList>
    </citation>
    <scope>NUCLEOTIDE SEQUENCE [LARGE SCALE GENOMIC DNA]</scope>
    <source>
        <strain evidence="3 4">DSM 9990</strain>
    </source>
</reference>
<dbReference type="HAMAP" id="MF_00122">
    <property type="entry name" value="GatC"/>
    <property type="match status" value="1"/>
</dbReference>
<dbReference type="GO" id="GO:0050567">
    <property type="term" value="F:glutaminyl-tRNA synthase (glutamine-hydrolyzing) activity"/>
    <property type="evidence" value="ECO:0007669"/>
    <property type="project" value="UniProtKB-UniRule"/>
</dbReference>
<dbReference type="GO" id="GO:0006450">
    <property type="term" value="P:regulation of translational fidelity"/>
    <property type="evidence" value="ECO:0007669"/>
    <property type="project" value="InterPro"/>
</dbReference>
<protein>
    <recommendedName>
        <fullName evidence="2">Aspartyl/glutamyl-tRNA(Asn/Gln) amidotransferase subunit C</fullName>
        <shortName evidence="2">Asp/Glu-ADT subunit C</shortName>
        <ecNumber evidence="2">6.3.5.-</ecNumber>
    </recommendedName>
</protein>
<keyword evidence="4" id="KW-1185">Reference proteome</keyword>
<evidence type="ECO:0000256" key="1">
    <source>
        <dbReference type="ARBA" id="ARBA00022840"/>
    </source>
</evidence>
<gene>
    <name evidence="2" type="primary">gatC</name>
    <name evidence="3" type="ORF">SAMN05660836_02417</name>
</gene>
<comment type="subunit">
    <text evidence="2">Heterotrimer of A, B and C subunits.</text>
</comment>
<dbReference type="RefSeq" id="WP_093396112.1">
    <property type="nucleotide sequence ID" value="NZ_FOUU01000011.1"/>
</dbReference>
<comment type="catalytic activity">
    <reaction evidence="2">
        <text>L-aspartyl-tRNA(Asn) + L-glutamine + ATP + H2O = L-asparaginyl-tRNA(Asn) + L-glutamate + ADP + phosphate + 2 H(+)</text>
        <dbReference type="Rhea" id="RHEA:14513"/>
        <dbReference type="Rhea" id="RHEA-COMP:9674"/>
        <dbReference type="Rhea" id="RHEA-COMP:9677"/>
        <dbReference type="ChEBI" id="CHEBI:15377"/>
        <dbReference type="ChEBI" id="CHEBI:15378"/>
        <dbReference type="ChEBI" id="CHEBI:29985"/>
        <dbReference type="ChEBI" id="CHEBI:30616"/>
        <dbReference type="ChEBI" id="CHEBI:43474"/>
        <dbReference type="ChEBI" id="CHEBI:58359"/>
        <dbReference type="ChEBI" id="CHEBI:78515"/>
        <dbReference type="ChEBI" id="CHEBI:78516"/>
        <dbReference type="ChEBI" id="CHEBI:456216"/>
    </reaction>
</comment>
<evidence type="ECO:0000313" key="3">
    <source>
        <dbReference type="EMBL" id="SFN03719.1"/>
    </source>
</evidence>
<dbReference type="OrthoDB" id="9813938at2"/>
<comment type="catalytic activity">
    <reaction evidence="2">
        <text>L-glutamyl-tRNA(Gln) + L-glutamine + ATP + H2O = L-glutaminyl-tRNA(Gln) + L-glutamate + ADP + phosphate + H(+)</text>
        <dbReference type="Rhea" id="RHEA:17521"/>
        <dbReference type="Rhea" id="RHEA-COMP:9681"/>
        <dbReference type="Rhea" id="RHEA-COMP:9684"/>
        <dbReference type="ChEBI" id="CHEBI:15377"/>
        <dbReference type="ChEBI" id="CHEBI:15378"/>
        <dbReference type="ChEBI" id="CHEBI:29985"/>
        <dbReference type="ChEBI" id="CHEBI:30616"/>
        <dbReference type="ChEBI" id="CHEBI:43474"/>
        <dbReference type="ChEBI" id="CHEBI:58359"/>
        <dbReference type="ChEBI" id="CHEBI:78520"/>
        <dbReference type="ChEBI" id="CHEBI:78521"/>
        <dbReference type="ChEBI" id="CHEBI:456216"/>
    </reaction>
</comment>
<dbReference type="Proteomes" id="UP000199611">
    <property type="component" value="Unassembled WGS sequence"/>
</dbReference>
<dbReference type="InterPro" id="IPR036113">
    <property type="entry name" value="Asp/Glu-ADT_sf_sub_c"/>
</dbReference>
<comment type="function">
    <text evidence="2">Allows the formation of correctly charged Asn-tRNA(Asn) or Gln-tRNA(Gln) through the transamidation of misacylated Asp-tRNA(Asn) or Glu-tRNA(Gln) in organisms which lack either or both of asparaginyl-tRNA or glutaminyl-tRNA synthetases. The reaction takes place in the presence of glutamine and ATP through an activated phospho-Asp-tRNA(Asn) or phospho-Glu-tRNA(Gln).</text>
</comment>
<dbReference type="Gene3D" id="1.10.20.60">
    <property type="entry name" value="Glu-tRNAGln amidotransferase C subunit, N-terminal domain"/>
    <property type="match status" value="1"/>
</dbReference>
<dbReference type="GO" id="GO:0050566">
    <property type="term" value="F:asparaginyl-tRNA synthase (glutamine-hydrolyzing) activity"/>
    <property type="evidence" value="ECO:0007669"/>
    <property type="project" value="RHEA"/>
</dbReference>
<dbReference type="InterPro" id="IPR003837">
    <property type="entry name" value="GatC"/>
</dbReference>
<dbReference type="EMBL" id="FOUU01000011">
    <property type="protein sequence ID" value="SFN03719.1"/>
    <property type="molecule type" value="Genomic_DNA"/>
</dbReference>
<sequence length="97" mass="11041">MDRAKITVEEVRNIARLARISLDKDEEGSMVSELGTILDYVEKLNEISTEGVEPLHHPLERSNVYREDEYGNPLKREDALANAPRTDGVFFIVSRVI</sequence>
<evidence type="ECO:0000313" key="4">
    <source>
        <dbReference type="Proteomes" id="UP000199611"/>
    </source>
</evidence>
<dbReference type="PANTHER" id="PTHR15004">
    <property type="entry name" value="GLUTAMYL-TRNA(GLN) AMIDOTRANSFERASE SUBUNIT C, MITOCHONDRIAL"/>
    <property type="match status" value="1"/>
</dbReference>
<dbReference type="SUPFAM" id="SSF141000">
    <property type="entry name" value="Glu-tRNAGln amidotransferase C subunit"/>
    <property type="match status" value="1"/>
</dbReference>
<proteinExistence type="inferred from homology"/>
<comment type="similarity">
    <text evidence="2">Belongs to the GatC family.</text>
</comment>
<dbReference type="GO" id="GO:0070681">
    <property type="term" value="P:glutaminyl-tRNAGln biosynthesis via transamidation"/>
    <property type="evidence" value="ECO:0007669"/>
    <property type="project" value="TreeGrafter"/>
</dbReference>
<dbReference type="STRING" id="39841.SAMN05660836_02417"/>
<dbReference type="EC" id="6.3.5.-" evidence="2"/>
<dbReference type="GO" id="GO:0005524">
    <property type="term" value="F:ATP binding"/>
    <property type="evidence" value="ECO:0007669"/>
    <property type="project" value="UniProtKB-KW"/>
</dbReference>
<organism evidence="3 4">
    <name type="scientific">Thermodesulforhabdus norvegica</name>
    <dbReference type="NCBI Taxonomy" id="39841"/>
    <lineage>
        <taxon>Bacteria</taxon>
        <taxon>Pseudomonadati</taxon>
        <taxon>Thermodesulfobacteriota</taxon>
        <taxon>Syntrophobacteria</taxon>
        <taxon>Syntrophobacterales</taxon>
        <taxon>Thermodesulforhabdaceae</taxon>
        <taxon>Thermodesulforhabdus</taxon>
    </lineage>
</organism>
<dbReference type="Pfam" id="PF02686">
    <property type="entry name" value="GatC"/>
    <property type="match status" value="1"/>
</dbReference>
<keyword evidence="2" id="KW-0547">Nucleotide-binding</keyword>
<accession>A0A1I4VRQ7</accession>
<dbReference type="NCBIfam" id="TIGR00135">
    <property type="entry name" value="gatC"/>
    <property type="match status" value="1"/>
</dbReference>
<dbReference type="GO" id="GO:0016740">
    <property type="term" value="F:transferase activity"/>
    <property type="evidence" value="ECO:0007669"/>
    <property type="project" value="UniProtKB-KW"/>
</dbReference>